<evidence type="ECO:0000313" key="2">
    <source>
        <dbReference type="Proteomes" id="UP001163719"/>
    </source>
</evidence>
<dbReference type="RefSeq" id="WP_264744660.1">
    <property type="nucleotide sequence ID" value="NZ_JAPDHV010000010.1"/>
</dbReference>
<dbReference type="Gene3D" id="3.40.50.1820">
    <property type="entry name" value="alpha/beta hydrolase"/>
    <property type="match status" value="1"/>
</dbReference>
<proteinExistence type="predicted"/>
<name>A0ABT3HSU2_9FLAO</name>
<sequence length="324" mass="37413">MFRYFITTIALFIPFILFSQNIVKPNIDKYKKDTLILVSKNPEKGFYNDYLLYIPKGMKKHNKSILLVEPNNTGKLSDSIEFHQKSAINQAKGNSIGNNISTELKIPLLVPIFSRPASKPLVYTHALDRDVMLEKETELQRLDLQLINMIKDSKEKLKILNIPVDDKVFMNGFSASASFTNRFSLMHPEMLKAIAIGGFNGALIFPMKKLTNTKLNYPLGINDIEKISKTKFNKEAFQKIPQYIYMGELDDNDAVQFDDAYNLTERKIINSLMGETVQKRWKFGQEIYRKENLNVTFTTYKDVGHWTTSTMNINTILFFQKHLN</sequence>
<evidence type="ECO:0008006" key="3">
    <source>
        <dbReference type="Google" id="ProtNLM"/>
    </source>
</evidence>
<dbReference type="EMBL" id="JAPDHV010000010">
    <property type="protein sequence ID" value="MCW3162745.1"/>
    <property type="molecule type" value="Genomic_DNA"/>
</dbReference>
<organism evidence="1 2">
    <name type="scientific">Chryseobacterium oryctis</name>
    <dbReference type="NCBI Taxonomy" id="2952618"/>
    <lineage>
        <taxon>Bacteria</taxon>
        <taxon>Pseudomonadati</taxon>
        <taxon>Bacteroidota</taxon>
        <taxon>Flavobacteriia</taxon>
        <taxon>Flavobacteriales</taxon>
        <taxon>Weeksellaceae</taxon>
        <taxon>Chryseobacterium group</taxon>
        <taxon>Chryseobacterium</taxon>
    </lineage>
</organism>
<reference evidence="1" key="1">
    <citation type="submission" date="2022-10" db="EMBL/GenBank/DDBJ databases">
        <title>Chryseobacterium babae sp. nov. isolated from the gut of the beetle Oryctes rhinoceros, and Chryseobacterium kimseyorum sp. nov., isolated from a stick insect rearing cage.</title>
        <authorList>
            <person name="Shelomi M."/>
            <person name="Han C.-J."/>
            <person name="Chen W.-M."/>
            <person name="Chen H.-K."/>
            <person name="Liaw S.-J."/>
            <person name="Muhle E."/>
            <person name="Clermont D."/>
        </authorList>
    </citation>
    <scope>NUCLEOTIDE SEQUENCE</scope>
    <source>
        <strain evidence="1">WLa1L2M3</strain>
    </source>
</reference>
<dbReference type="SUPFAM" id="SSF53474">
    <property type="entry name" value="alpha/beta-Hydrolases"/>
    <property type="match status" value="1"/>
</dbReference>
<keyword evidence="2" id="KW-1185">Reference proteome</keyword>
<dbReference type="InterPro" id="IPR029058">
    <property type="entry name" value="AB_hydrolase_fold"/>
</dbReference>
<protein>
    <recommendedName>
        <fullName evidence="3">Esterase</fullName>
    </recommendedName>
</protein>
<evidence type="ECO:0000313" key="1">
    <source>
        <dbReference type="EMBL" id="MCW3162745.1"/>
    </source>
</evidence>
<gene>
    <name evidence="1" type="ORF">OH806_15840</name>
</gene>
<dbReference type="Proteomes" id="UP001163719">
    <property type="component" value="Unassembled WGS sequence"/>
</dbReference>
<accession>A0ABT3HSU2</accession>
<comment type="caution">
    <text evidence="1">The sequence shown here is derived from an EMBL/GenBank/DDBJ whole genome shotgun (WGS) entry which is preliminary data.</text>
</comment>